<dbReference type="AlphaFoldDB" id="A0A3P6C2B5"/>
<feature type="compositionally biased region" description="Basic and acidic residues" evidence="1">
    <location>
        <begin position="256"/>
        <end position="277"/>
    </location>
</feature>
<protein>
    <submittedName>
        <fullName evidence="2">Uncharacterized protein</fullName>
    </submittedName>
</protein>
<sequence length="277" mass="31748">MELRRWPFDVRQATMLLVTTSCSICSRGASLPFRSTTDDGRSMSDRRQCFLMMSSLLHLLLRVFQHHLLSEQRQPVVQHHSLDLPHPYSPLLHLQPARVLLSSLHPHHLLLQRRHLLLWLRRLGNCLCSSRMCYTATTAFHHYFFVADISFYVFLICRTSTTVAAPVAGAPKLPSEITGKTVEEVDIWPLMIYYFLDLIYLHKTHSCLCLFVQEEVDTIIPNIPRDGPRRLVKNAVRDWSATFRTASRAGQARRVPPKDKPAAVRDGTGRESPIDIS</sequence>
<dbReference type="Gramene" id="A08p00670.2_BraZ1">
    <property type="protein sequence ID" value="A08p00670.2_BraZ1.CDS"/>
    <property type="gene ID" value="A08g00670.2_BraZ1"/>
</dbReference>
<evidence type="ECO:0000313" key="2">
    <source>
        <dbReference type="EMBL" id="CAG7896401.1"/>
    </source>
</evidence>
<accession>A0A3P6C2B5</accession>
<dbReference type="PROSITE" id="PS51257">
    <property type="entry name" value="PROKAR_LIPOPROTEIN"/>
    <property type="match status" value="1"/>
</dbReference>
<gene>
    <name evidence="3" type="ORF">BRAA08T32119Z</name>
    <name evidence="2" type="ORF">BRAPAZ1V2_A08P00670.2</name>
</gene>
<dbReference type="Proteomes" id="UP000694005">
    <property type="component" value="Chromosome A08"/>
</dbReference>
<reference evidence="3" key="1">
    <citation type="submission" date="2018-11" db="EMBL/GenBank/DDBJ databases">
        <authorList>
            <consortium name="Genoscope - CEA"/>
            <person name="William W."/>
        </authorList>
    </citation>
    <scope>NUCLEOTIDE SEQUENCE</scope>
</reference>
<organism evidence="3">
    <name type="scientific">Brassica campestris</name>
    <name type="common">Field mustard</name>
    <dbReference type="NCBI Taxonomy" id="3711"/>
    <lineage>
        <taxon>Eukaryota</taxon>
        <taxon>Viridiplantae</taxon>
        <taxon>Streptophyta</taxon>
        <taxon>Embryophyta</taxon>
        <taxon>Tracheophyta</taxon>
        <taxon>Spermatophyta</taxon>
        <taxon>Magnoliopsida</taxon>
        <taxon>eudicotyledons</taxon>
        <taxon>Gunneridae</taxon>
        <taxon>Pentapetalae</taxon>
        <taxon>rosids</taxon>
        <taxon>malvids</taxon>
        <taxon>Brassicales</taxon>
        <taxon>Brassicaceae</taxon>
        <taxon>Brassiceae</taxon>
        <taxon>Brassica</taxon>
    </lineage>
</organism>
<dbReference type="EMBL" id="LS974624">
    <property type="protein sequence ID" value="CAG7896401.1"/>
    <property type="molecule type" value="Genomic_DNA"/>
</dbReference>
<evidence type="ECO:0000256" key="1">
    <source>
        <dbReference type="SAM" id="MobiDB-lite"/>
    </source>
</evidence>
<name>A0A3P6C2B5_BRACM</name>
<proteinExistence type="predicted"/>
<evidence type="ECO:0000313" key="3">
    <source>
        <dbReference type="EMBL" id="VDD02642.1"/>
    </source>
</evidence>
<feature type="non-terminal residue" evidence="3">
    <location>
        <position position="277"/>
    </location>
</feature>
<feature type="region of interest" description="Disordered" evidence="1">
    <location>
        <begin position="247"/>
        <end position="277"/>
    </location>
</feature>
<dbReference type="EMBL" id="LR031575">
    <property type="protein sequence ID" value="VDD02642.1"/>
    <property type="molecule type" value="Genomic_DNA"/>
</dbReference>